<sequence length="552" mass="61017">MTSPLYGQMMELPLLASSLLSHASRHFGDNEIVSRRIEGDIHRYTYRDCEKRAKQLAQALSALGVEEGERVGTLAWNGYRHLECYYGVSGMGAVCHTINPRLFPDQIAFIIDHAEDAYVFFDMTFAPLVELVAPQCPNVKGWIALGDAACIDEHLSNLSVPVLSYETLIGAHDGNYEWPMLDERQASFLCYTSGTTGNPKGALYSHRSTVPHAYGAALPDAMGASSSDAILPVVPMFHVNAWGIPHAAPLVGAKLVFPGKDLDGKSLYELMEAEGVTYSAGVPTVWMGLLAHMKQHDARFSTLKRTVIGGSACPPAMLRTFEEDYGVQVIHAWGMTEMSPLGTLSRLSFKQKQRPLDAQRHSLEKQGHAIFGVDMKVVGDDGRELPWDGKSFGDLYVRGPWVIDRYFRRDDSPLVDGWFPTGDVATIDPDGFMQITDRSKDVIKSGGEWISSIDLENIAVSHPQVAEAACIACAHPKWTERPLIVAVLKPDATLTREELLAHFEGKVAKWWIPDDVVFADELPHTATGKLQKVRLRELYREYVLPNAAENPA</sequence>
<dbReference type="Gene3D" id="3.30.300.30">
    <property type="match status" value="1"/>
</dbReference>
<dbReference type="SUPFAM" id="SSF56801">
    <property type="entry name" value="Acetyl-CoA synthetase-like"/>
    <property type="match status" value="1"/>
</dbReference>
<comment type="similarity">
    <text evidence="1">Belongs to the ATP-dependent AMP-binding enzyme family.</text>
</comment>
<evidence type="ECO:0000256" key="3">
    <source>
        <dbReference type="ARBA" id="ARBA00022832"/>
    </source>
</evidence>
<keyword evidence="2 7" id="KW-0436">Ligase</keyword>
<reference evidence="8" key="1">
    <citation type="submission" date="2016-01" db="EMBL/GenBank/DDBJ databases">
        <authorList>
            <person name="Peeters C."/>
        </authorList>
    </citation>
    <scope>NUCLEOTIDE SEQUENCE [LARGE SCALE GENOMIC DNA]</scope>
</reference>
<dbReference type="Pfam" id="PF13193">
    <property type="entry name" value="AMP-binding_C"/>
    <property type="match status" value="1"/>
</dbReference>
<evidence type="ECO:0000313" key="7">
    <source>
        <dbReference type="EMBL" id="SAL68723.1"/>
    </source>
</evidence>
<dbReference type="InterPro" id="IPR020845">
    <property type="entry name" value="AMP-binding_CS"/>
</dbReference>
<keyword evidence="3" id="KW-0276">Fatty acid metabolism</keyword>
<keyword evidence="4" id="KW-0443">Lipid metabolism</keyword>
<evidence type="ECO:0000259" key="5">
    <source>
        <dbReference type="Pfam" id="PF00501"/>
    </source>
</evidence>
<dbReference type="Proteomes" id="UP000054740">
    <property type="component" value="Unassembled WGS sequence"/>
</dbReference>
<dbReference type="Pfam" id="PF00501">
    <property type="entry name" value="AMP-binding"/>
    <property type="match status" value="1"/>
</dbReference>
<evidence type="ECO:0000313" key="8">
    <source>
        <dbReference type="Proteomes" id="UP000054740"/>
    </source>
</evidence>
<gene>
    <name evidence="7" type="ORF">AWB70_06799</name>
</gene>
<protein>
    <submittedName>
        <fullName evidence="7">Long-chain-fatty-acid--CoA ligase</fullName>
    </submittedName>
</protein>
<dbReference type="NCBIfam" id="NF004837">
    <property type="entry name" value="PRK06187.1"/>
    <property type="match status" value="1"/>
</dbReference>
<dbReference type="FunFam" id="3.30.300.30:FF:000008">
    <property type="entry name" value="2,3-dihydroxybenzoate-AMP ligase"/>
    <property type="match status" value="1"/>
</dbReference>
<evidence type="ECO:0000256" key="1">
    <source>
        <dbReference type="ARBA" id="ARBA00006432"/>
    </source>
</evidence>
<dbReference type="InterPro" id="IPR042099">
    <property type="entry name" value="ANL_N_sf"/>
</dbReference>
<dbReference type="PANTHER" id="PTHR43859:SF4">
    <property type="entry name" value="BUTANOATE--COA LIGASE AAE1-RELATED"/>
    <property type="match status" value="1"/>
</dbReference>
<evidence type="ECO:0000256" key="2">
    <source>
        <dbReference type="ARBA" id="ARBA00022598"/>
    </source>
</evidence>
<dbReference type="GO" id="GO:0006631">
    <property type="term" value="P:fatty acid metabolic process"/>
    <property type="evidence" value="ECO:0007669"/>
    <property type="project" value="UniProtKB-KW"/>
</dbReference>
<dbReference type="AlphaFoldDB" id="A0A158JJT8"/>
<proteinExistence type="inferred from homology"/>
<dbReference type="InterPro" id="IPR025110">
    <property type="entry name" value="AMP-bd_C"/>
</dbReference>
<dbReference type="PROSITE" id="PS00455">
    <property type="entry name" value="AMP_BINDING"/>
    <property type="match status" value="1"/>
</dbReference>
<dbReference type="EMBL" id="FCNY02000028">
    <property type="protein sequence ID" value="SAL68723.1"/>
    <property type="molecule type" value="Genomic_DNA"/>
</dbReference>
<accession>A0A158JJT8</accession>
<dbReference type="InterPro" id="IPR045851">
    <property type="entry name" value="AMP-bd_C_sf"/>
</dbReference>
<feature type="domain" description="AMP-dependent synthetase/ligase" evidence="5">
    <location>
        <begin position="23"/>
        <end position="407"/>
    </location>
</feature>
<dbReference type="InterPro" id="IPR000873">
    <property type="entry name" value="AMP-dep_synth/lig_dom"/>
</dbReference>
<dbReference type="RefSeq" id="WP_053568071.1">
    <property type="nucleotide sequence ID" value="NZ_FCNY02000028.1"/>
</dbReference>
<name>A0A158JJT8_CABCO</name>
<dbReference type="PANTHER" id="PTHR43859">
    <property type="entry name" value="ACYL-ACTIVATING ENZYME"/>
    <property type="match status" value="1"/>
</dbReference>
<organism evidence="7 8">
    <name type="scientific">Caballeronia cordobensis</name>
    <name type="common">Burkholderia cordobensis</name>
    <dbReference type="NCBI Taxonomy" id="1353886"/>
    <lineage>
        <taxon>Bacteria</taxon>
        <taxon>Pseudomonadati</taxon>
        <taxon>Pseudomonadota</taxon>
        <taxon>Betaproteobacteria</taxon>
        <taxon>Burkholderiales</taxon>
        <taxon>Burkholderiaceae</taxon>
        <taxon>Caballeronia</taxon>
    </lineage>
</organism>
<dbReference type="CDD" id="cd12119">
    <property type="entry name" value="ttLC_FACS_AlkK_like"/>
    <property type="match status" value="1"/>
</dbReference>
<dbReference type="Gene3D" id="3.40.50.12780">
    <property type="entry name" value="N-terminal domain of ligase-like"/>
    <property type="match status" value="1"/>
</dbReference>
<dbReference type="NCBIfam" id="NF005426">
    <property type="entry name" value="PRK07008.1"/>
    <property type="match status" value="1"/>
</dbReference>
<dbReference type="GO" id="GO:0016874">
    <property type="term" value="F:ligase activity"/>
    <property type="evidence" value="ECO:0007669"/>
    <property type="project" value="UniProtKB-KW"/>
</dbReference>
<feature type="domain" description="AMP-binding enzyme C-terminal" evidence="6">
    <location>
        <begin position="455"/>
        <end position="529"/>
    </location>
</feature>
<evidence type="ECO:0000259" key="6">
    <source>
        <dbReference type="Pfam" id="PF13193"/>
    </source>
</evidence>
<keyword evidence="8" id="KW-1185">Reference proteome</keyword>
<evidence type="ECO:0000256" key="4">
    <source>
        <dbReference type="ARBA" id="ARBA00023098"/>
    </source>
</evidence>